<organism evidence="6 7">
    <name type="scientific">Pusillimonas minor</name>
    <dbReference type="NCBI Taxonomy" id="2697024"/>
    <lineage>
        <taxon>Bacteria</taxon>
        <taxon>Pseudomonadati</taxon>
        <taxon>Pseudomonadota</taxon>
        <taxon>Betaproteobacteria</taxon>
        <taxon>Burkholderiales</taxon>
        <taxon>Alcaligenaceae</taxon>
        <taxon>Pusillimonas</taxon>
    </lineage>
</organism>
<dbReference type="Proteomes" id="UP000545386">
    <property type="component" value="Unassembled WGS sequence"/>
</dbReference>
<dbReference type="EMBL" id="JACJUU010000002">
    <property type="protein sequence ID" value="MBC2769258.1"/>
    <property type="molecule type" value="Genomic_DNA"/>
</dbReference>
<keyword evidence="2" id="KW-0808">Transferase</keyword>
<proteinExistence type="inferred from homology"/>
<keyword evidence="7" id="KW-1185">Reference proteome</keyword>
<feature type="domain" description="HipA N-terminal subdomain 1" evidence="5">
    <location>
        <begin position="10"/>
        <end position="111"/>
    </location>
</feature>
<dbReference type="GO" id="GO:0004674">
    <property type="term" value="F:protein serine/threonine kinase activity"/>
    <property type="evidence" value="ECO:0007669"/>
    <property type="project" value="TreeGrafter"/>
</dbReference>
<feature type="domain" description="HipA-like C-terminal" evidence="4">
    <location>
        <begin position="160"/>
        <end position="404"/>
    </location>
</feature>
<accession>A0A842HNT4</accession>
<dbReference type="InterPro" id="IPR017508">
    <property type="entry name" value="HipA_N1"/>
</dbReference>
<dbReference type="CDD" id="cd17808">
    <property type="entry name" value="HipA_Ec_like"/>
    <property type="match status" value="1"/>
</dbReference>
<evidence type="ECO:0000259" key="5">
    <source>
        <dbReference type="Pfam" id="PF13657"/>
    </source>
</evidence>
<dbReference type="PANTHER" id="PTHR37419">
    <property type="entry name" value="SERINE/THREONINE-PROTEIN KINASE TOXIN HIPA"/>
    <property type="match status" value="1"/>
</dbReference>
<name>A0A842HNT4_9BURK</name>
<dbReference type="InterPro" id="IPR012893">
    <property type="entry name" value="HipA-like_C"/>
</dbReference>
<evidence type="ECO:0000256" key="3">
    <source>
        <dbReference type="ARBA" id="ARBA00022777"/>
    </source>
</evidence>
<evidence type="ECO:0000259" key="4">
    <source>
        <dbReference type="Pfam" id="PF07804"/>
    </source>
</evidence>
<dbReference type="PANTHER" id="PTHR37419:SF1">
    <property type="entry name" value="SERINE_THREONINE-PROTEIN KINASE TOXIN HIPA"/>
    <property type="match status" value="1"/>
</dbReference>
<evidence type="ECO:0000256" key="1">
    <source>
        <dbReference type="ARBA" id="ARBA00010164"/>
    </source>
</evidence>
<dbReference type="AlphaFoldDB" id="A0A842HNT4"/>
<evidence type="ECO:0000256" key="2">
    <source>
        <dbReference type="ARBA" id="ARBA00022679"/>
    </source>
</evidence>
<reference evidence="6 7" key="1">
    <citation type="submission" date="2020-08" db="EMBL/GenBank/DDBJ databases">
        <title>Paraeoetvoesia sp. YC-7-48 draft genome sequence.</title>
        <authorList>
            <person name="Yao L."/>
        </authorList>
    </citation>
    <scope>NUCLEOTIDE SEQUENCE [LARGE SCALE GENOMIC DNA]</scope>
    <source>
        <strain evidence="7">YC-7-48</strain>
    </source>
</reference>
<dbReference type="Pfam" id="PF07804">
    <property type="entry name" value="HipA_C"/>
    <property type="match status" value="1"/>
</dbReference>
<keyword evidence="3" id="KW-0418">Kinase</keyword>
<gene>
    <name evidence="6" type="ORF">GTU67_04925</name>
</gene>
<evidence type="ECO:0000313" key="7">
    <source>
        <dbReference type="Proteomes" id="UP000545386"/>
    </source>
</evidence>
<dbReference type="RefSeq" id="WP_185779008.1">
    <property type="nucleotide sequence ID" value="NZ_JACJUU010000002.1"/>
</dbReference>
<sequence>MARRLKARCLNLWANGIRVGQWHVAGHGLDTLQYDADWVASPQGRPLSLSLPFTPNNAPIVGELVHSYFDNLLPDSDAIRRRLQTRFRTKGTGAFDLLAAIGRDCVGSLQLLPEGSAPEDVFSIKAQPLNESEVAQLLRATVSAPATLGQPDTLDDDFRTSIAGAQEKTALLWHQGRWCRPLGATPTTHIFKLPLGLVGNRQADMRSSVENEWLCAQILKAFGLPVAACEIAQFEDQKVLVVERFDRRLSDRGYWLRLPQEDFCQVTGTPPSAKYEADGGPGIVDIASVLQQSEARERDLATLLKAQLLFWAMAATDGHAKNFSVFLLAGGRYQMTPLYDVLSAWPVTGRGPRQLDANRLKLAMAVKGKNTHYRIKDIQRRHFNHMARLCGWGADMETLIESVIDPLPGVLKAVQAKLPDDFPDDVFSAVAAGMADAVRKLARMPAA</sequence>
<dbReference type="GO" id="GO:0005829">
    <property type="term" value="C:cytosol"/>
    <property type="evidence" value="ECO:0007669"/>
    <property type="project" value="TreeGrafter"/>
</dbReference>
<comment type="similarity">
    <text evidence="1">Belongs to the HipA Ser/Thr kinase family.</text>
</comment>
<dbReference type="Pfam" id="PF13657">
    <property type="entry name" value="Couple_hipA"/>
    <property type="match status" value="1"/>
</dbReference>
<dbReference type="NCBIfam" id="TIGR03071">
    <property type="entry name" value="couple_hipA"/>
    <property type="match status" value="1"/>
</dbReference>
<comment type="caution">
    <text evidence="6">The sequence shown here is derived from an EMBL/GenBank/DDBJ whole genome shotgun (WGS) entry which is preliminary data.</text>
</comment>
<protein>
    <submittedName>
        <fullName evidence="6">Type II toxin-antitoxin system HipA family toxin</fullName>
    </submittedName>
</protein>
<evidence type="ECO:0000313" key="6">
    <source>
        <dbReference type="EMBL" id="MBC2769258.1"/>
    </source>
</evidence>
<dbReference type="InterPro" id="IPR052028">
    <property type="entry name" value="HipA_Ser/Thr_kinase"/>
</dbReference>